<sequence>MIEFIFTFCFFDLLIIFLLWLVFCAWNIARTGCFQCVPVCLIQLPVLFVPARSVGEKVMLFLKQPSVLPGFSLSLGISVLSLSVLVLLPFTMLVWTVTDLGWHGFIQVISEPRTLAAVWLTLKMSLLAMLASVLLGTLVAWVLVRYHFWGKDLVNALVDLPFALPTAVTGVALATLYAPTGWIGAVLTRFGLQIAFTPAGIWLALLLVSLPFVVRAVQPVLAELSGEYEEAAAILGASRLTIVFRVLLPEVLPALVMGAGMAFARATGEYGSVIFIAGNVPFKSEILPLIIVSKFELFDLPAAAAVALFMLIISFTILFMLNLWQWRLSRRMQGRY</sequence>
<comment type="caution">
    <text evidence="11">The sequence shown here is derived from an EMBL/GenBank/DDBJ whole genome shotgun (WGS) entry which is preliminary data.</text>
</comment>
<dbReference type="GO" id="GO:0015419">
    <property type="term" value="F:ABC-type sulfate transporter activity"/>
    <property type="evidence" value="ECO:0007669"/>
    <property type="project" value="UniProtKB-UniRule"/>
</dbReference>
<evidence type="ECO:0000256" key="8">
    <source>
        <dbReference type="ARBA" id="ARBA00025323"/>
    </source>
</evidence>
<dbReference type="InterPro" id="IPR005667">
    <property type="entry name" value="Sulph_transpt2"/>
</dbReference>
<reference evidence="11 12" key="1">
    <citation type="journal article" date="2014" name="PLoS Genet.">
        <title>Hidden diversity in honey bee gut symbionts detected by single-cell genomics.</title>
        <authorList>
            <person name="Engel P."/>
            <person name="Stepanauskas R."/>
            <person name="Moran N."/>
        </authorList>
    </citation>
    <scope>NUCLEOTIDE SEQUENCE [LARGE SCALE GENOMIC DNA]</scope>
    <source>
        <strain evidence="11 12">SCGC AB-598-J21</strain>
    </source>
</reference>
<dbReference type="Proteomes" id="UP000027644">
    <property type="component" value="Unassembled WGS sequence"/>
</dbReference>
<keyword evidence="7 9" id="KW-0472">Membrane</keyword>
<evidence type="ECO:0000256" key="2">
    <source>
        <dbReference type="ARBA" id="ARBA00011779"/>
    </source>
</evidence>
<comment type="function">
    <text evidence="8">Part of the ABC transporter complex CysAWTP (TC 3.A.1.6.1) involved in sulfate/thiosulfate import. Probably responsible for the translocation of the substrate across the membrane.</text>
</comment>
<evidence type="ECO:0000313" key="11">
    <source>
        <dbReference type="EMBL" id="KEQ00871.1"/>
    </source>
</evidence>
<feature type="transmembrane region" description="Helical" evidence="9">
    <location>
        <begin position="5"/>
        <end position="23"/>
    </location>
</feature>
<proteinExistence type="inferred from homology"/>
<dbReference type="PANTHER" id="PTHR30406">
    <property type="entry name" value="SULFATE TRANSPORT SYSTEM PERMEASE PROTEIN"/>
    <property type="match status" value="1"/>
</dbReference>
<organism evidence="11 12">
    <name type="scientific">Snodgrassella alvi SCGC AB-598-J21</name>
    <dbReference type="NCBI Taxonomy" id="1385367"/>
    <lineage>
        <taxon>Bacteria</taxon>
        <taxon>Pseudomonadati</taxon>
        <taxon>Pseudomonadota</taxon>
        <taxon>Betaproteobacteria</taxon>
        <taxon>Neisseriales</taxon>
        <taxon>Neisseriaceae</taxon>
        <taxon>Snodgrassella</taxon>
    </lineage>
</organism>
<dbReference type="Gene3D" id="1.10.3720.10">
    <property type="entry name" value="MetI-like"/>
    <property type="match status" value="1"/>
</dbReference>
<keyword evidence="4 9" id="KW-0812">Transmembrane</keyword>
<feature type="transmembrane region" description="Helical" evidence="9">
    <location>
        <begin position="117"/>
        <end position="144"/>
    </location>
</feature>
<dbReference type="NCBIfam" id="TIGR02139">
    <property type="entry name" value="permease_CysT"/>
    <property type="match status" value="1"/>
</dbReference>
<feature type="transmembrane region" description="Helical" evidence="9">
    <location>
        <begin position="190"/>
        <end position="214"/>
    </location>
</feature>
<gene>
    <name evidence="11" type="ORF">SASC598J21_013880</name>
</gene>
<evidence type="ECO:0000256" key="9">
    <source>
        <dbReference type="RuleBase" id="RU366001"/>
    </source>
</evidence>
<dbReference type="PANTHER" id="PTHR30406:SF8">
    <property type="entry name" value="SULFATE TRANSPORT SYSTEM PERMEASE PROTEIN CYST"/>
    <property type="match status" value="1"/>
</dbReference>
<comment type="function">
    <text evidence="9">Part of the ABC transporter complex (TC 3.A.1.6.1) involved in sulfate/thiosulfate import.</text>
</comment>
<evidence type="ECO:0000256" key="4">
    <source>
        <dbReference type="ARBA" id="ARBA00022692"/>
    </source>
</evidence>
<keyword evidence="6 9" id="KW-0764">Sulfate transport</keyword>
<dbReference type="InterPro" id="IPR000515">
    <property type="entry name" value="MetI-like"/>
</dbReference>
<comment type="subunit">
    <text evidence="2">The complex is composed of two ATP-binding proteins (CysA), two transmembrane proteins (CysT and CysW) and a solute-binding protein (CysP).</text>
</comment>
<dbReference type="InterPro" id="IPR011865">
    <property type="entry name" value="CysT_permease"/>
</dbReference>
<feature type="transmembrane region" description="Helical" evidence="9">
    <location>
        <begin position="302"/>
        <end position="324"/>
    </location>
</feature>
<evidence type="ECO:0000256" key="7">
    <source>
        <dbReference type="ARBA" id="ARBA00023136"/>
    </source>
</evidence>
<protein>
    <recommendedName>
        <fullName evidence="9">Sulfate transport system permease protein CysT</fullName>
    </recommendedName>
</protein>
<comment type="similarity">
    <text evidence="9">Belongs to the binding-protein-dependent transport system permease family. CysTW subfamily.</text>
</comment>
<feature type="transmembrane region" description="Helical" evidence="9">
    <location>
        <begin position="29"/>
        <end position="49"/>
    </location>
</feature>
<keyword evidence="5 9" id="KW-1133">Transmembrane helix</keyword>
<feature type="domain" description="ABC transmembrane type-1" evidence="10">
    <location>
        <begin position="118"/>
        <end position="321"/>
    </location>
</feature>
<feature type="transmembrane region" description="Helical" evidence="9">
    <location>
        <begin position="70"/>
        <end position="97"/>
    </location>
</feature>
<evidence type="ECO:0000256" key="6">
    <source>
        <dbReference type="ARBA" id="ARBA00023032"/>
    </source>
</evidence>
<dbReference type="Pfam" id="PF00528">
    <property type="entry name" value="BPD_transp_1"/>
    <property type="match status" value="1"/>
</dbReference>
<dbReference type="CDD" id="cd06261">
    <property type="entry name" value="TM_PBP2"/>
    <property type="match status" value="1"/>
</dbReference>
<dbReference type="AlphaFoldDB" id="A0A074V6R5"/>
<dbReference type="GO" id="GO:0005886">
    <property type="term" value="C:plasma membrane"/>
    <property type="evidence" value="ECO:0007669"/>
    <property type="project" value="UniProtKB-SubCell"/>
</dbReference>
<dbReference type="NCBIfam" id="TIGR00969">
    <property type="entry name" value="3a0106s02"/>
    <property type="match status" value="1"/>
</dbReference>
<dbReference type="PROSITE" id="PS50928">
    <property type="entry name" value="ABC_TM1"/>
    <property type="match status" value="1"/>
</dbReference>
<feature type="transmembrane region" description="Helical" evidence="9">
    <location>
        <begin position="242"/>
        <end position="264"/>
    </location>
</feature>
<dbReference type="EMBL" id="AVQL01000443">
    <property type="protein sequence ID" value="KEQ00871.1"/>
    <property type="molecule type" value="Genomic_DNA"/>
</dbReference>
<evidence type="ECO:0000313" key="12">
    <source>
        <dbReference type="Proteomes" id="UP000027644"/>
    </source>
</evidence>
<dbReference type="InterPro" id="IPR035906">
    <property type="entry name" value="MetI-like_sf"/>
</dbReference>
<keyword evidence="3 9" id="KW-0813">Transport</keyword>
<feature type="transmembrane region" description="Helical" evidence="9">
    <location>
        <begin position="156"/>
        <end position="178"/>
    </location>
</feature>
<dbReference type="SUPFAM" id="SSF161098">
    <property type="entry name" value="MetI-like"/>
    <property type="match status" value="1"/>
</dbReference>
<evidence type="ECO:0000256" key="5">
    <source>
        <dbReference type="ARBA" id="ARBA00022989"/>
    </source>
</evidence>
<evidence type="ECO:0000256" key="1">
    <source>
        <dbReference type="ARBA" id="ARBA00004651"/>
    </source>
</evidence>
<dbReference type="FunFam" id="1.10.3720.10:FF:000004">
    <property type="entry name" value="Sulfate transport system permease protein CysT"/>
    <property type="match status" value="1"/>
</dbReference>
<name>A0A074V6R5_9NEIS</name>
<evidence type="ECO:0000259" key="10">
    <source>
        <dbReference type="PROSITE" id="PS50928"/>
    </source>
</evidence>
<accession>A0A074V6R5</accession>
<comment type="subcellular location">
    <subcellularLocation>
        <location evidence="1">Cell membrane</location>
        <topology evidence="1">Multi-pass membrane protein</topology>
    </subcellularLocation>
</comment>
<evidence type="ECO:0000256" key="3">
    <source>
        <dbReference type="ARBA" id="ARBA00022448"/>
    </source>
</evidence>